<dbReference type="EMBL" id="FWXR01000006">
    <property type="protein sequence ID" value="SMC71793.1"/>
    <property type="molecule type" value="Genomic_DNA"/>
</dbReference>
<dbReference type="InterPro" id="IPR033134">
    <property type="entry name" value="Asp/Glu_racemase_AS_2"/>
</dbReference>
<evidence type="ECO:0000256" key="2">
    <source>
        <dbReference type="ARBA" id="ARBA00023235"/>
    </source>
</evidence>
<evidence type="ECO:0000313" key="4">
    <source>
        <dbReference type="Proteomes" id="UP000192656"/>
    </source>
</evidence>
<dbReference type="NCBIfam" id="TIGR00035">
    <property type="entry name" value="asp_race"/>
    <property type="match status" value="1"/>
</dbReference>
<dbReference type="Gene3D" id="3.40.50.1860">
    <property type="match status" value="2"/>
</dbReference>
<comment type="similarity">
    <text evidence="1">Belongs to the aspartate/glutamate racemases family.</text>
</comment>
<reference evidence="3 4" key="1">
    <citation type="submission" date="2017-04" db="EMBL/GenBank/DDBJ databases">
        <authorList>
            <person name="Afonso C.L."/>
            <person name="Miller P.J."/>
            <person name="Scott M.A."/>
            <person name="Spackman E."/>
            <person name="Goraichik I."/>
            <person name="Dimitrov K.M."/>
            <person name="Suarez D.L."/>
            <person name="Swayne D.E."/>
        </authorList>
    </citation>
    <scope>NUCLEOTIDE SEQUENCE [LARGE SCALE GENOMIC DNA]</scope>
    <source>
        <strain evidence="3 4">CGMCC 1.10972</strain>
    </source>
</reference>
<evidence type="ECO:0000256" key="1">
    <source>
        <dbReference type="ARBA" id="ARBA00007847"/>
    </source>
</evidence>
<dbReference type="PANTHER" id="PTHR21198:SF7">
    <property type="entry name" value="ASPARTATE-GLUTAMATE RACEMASE FAMILY"/>
    <property type="match status" value="1"/>
</dbReference>
<dbReference type="SUPFAM" id="SSF53681">
    <property type="entry name" value="Aspartate/glutamate racemase"/>
    <property type="match status" value="2"/>
</dbReference>
<dbReference type="GO" id="GO:0047661">
    <property type="term" value="F:amino-acid racemase activity"/>
    <property type="evidence" value="ECO:0007669"/>
    <property type="project" value="InterPro"/>
</dbReference>
<dbReference type="RefSeq" id="WP_084409780.1">
    <property type="nucleotide sequence ID" value="NZ_FWXR01000006.1"/>
</dbReference>
<keyword evidence="2" id="KW-0413">Isomerase</keyword>
<evidence type="ECO:0000313" key="3">
    <source>
        <dbReference type="EMBL" id="SMC71793.1"/>
    </source>
</evidence>
<dbReference type="Pfam" id="PF01177">
    <property type="entry name" value="Asp_Glu_race"/>
    <property type="match status" value="1"/>
</dbReference>
<accession>A0A1W2BFK3</accession>
<dbReference type="OrthoDB" id="9803739at2"/>
<organism evidence="3 4">
    <name type="scientific">Fulvimarina manganoxydans</name>
    <dbReference type="NCBI Taxonomy" id="937218"/>
    <lineage>
        <taxon>Bacteria</taxon>
        <taxon>Pseudomonadati</taxon>
        <taxon>Pseudomonadota</taxon>
        <taxon>Alphaproteobacteria</taxon>
        <taxon>Hyphomicrobiales</taxon>
        <taxon>Aurantimonadaceae</taxon>
        <taxon>Fulvimarina</taxon>
    </lineage>
</organism>
<dbReference type="Proteomes" id="UP000192656">
    <property type="component" value="Unassembled WGS sequence"/>
</dbReference>
<proteinExistence type="inferred from homology"/>
<dbReference type="InterPro" id="IPR001920">
    <property type="entry name" value="Asp/Glu_race"/>
</dbReference>
<protein>
    <submittedName>
        <fullName evidence="3">Aspartate racemase</fullName>
    </submittedName>
</protein>
<dbReference type="InterPro" id="IPR015942">
    <property type="entry name" value="Asp/Glu/hydantoin_racemase"/>
</dbReference>
<dbReference type="InterPro" id="IPR004380">
    <property type="entry name" value="Asp_race"/>
</dbReference>
<dbReference type="AlphaFoldDB" id="A0A1W2BFK3"/>
<name>A0A1W2BFK3_9HYPH</name>
<keyword evidence="4" id="KW-1185">Reference proteome</keyword>
<gene>
    <name evidence="3" type="ORF">SAMN06297251_106133</name>
</gene>
<dbReference type="PROSITE" id="PS00924">
    <property type="entry name" value="ASP_GLU_RACEMASE_2"/>
    <property type="match status" value="1"/>
</dbReference>
<dbReference type="STRING" id="937218.SAMN06297251_106133"/>
<dbReference type="PANTHER" id="PTHR21198">
    <property type="entry name" value="GLUTAMATE RACEMASE"/>
    <property type="match status" value="1"/>
</dbReference>
<sequence length="238" mass="25792">MRRIGLIGGMSWESTATYYTMINRAVRRSRGGLASADILLHSLNFSKVVELQKADRWDEAGALLGAAGAGLARAGADCVLICTNTMHLVADEVARLARVPLIHIVDETAAALKADGRRRPLLLATRYTMEHGFYAERMAAHGLEVVVPEAEDDRAAVHGIIFGELCQGEIREASRRRYLAIIEAARQRGVDSVILGCTEISLLIDPDKLCLPGYDSTAIHAEAAVRFALSDHAMDKAA</sequence>